<dbReference type="EMBL" id="LLXZ01000113">
    <property type="protein sequence ID" value="KRR06464.1"/>
    <property type="molecule type" value="Genomic_DNA"/>
</dbReference>
<evidence type="ECO:0008006" key="4">
    <source>
        <dbReference type="Google" id="ProtNLM"/>
    </source>
</evidence>
<reference evidence="2 3" key="1">
    <citation type="submission" date="2014-03" db="EMBL/GenBank/DDBJ databases">
        <title>Bradyrhizobium valentinum sp. nov., isolated from effective nodules of Lupinus mariae-josephae, a lupine endemic of basic-lime soils in Eastern Spain.</title>
        <authorList>
            <person name="Duran D."/>
            <person name="Rey L."/>
            <person name="Navarro A."/>
            <person name="Busquets A."/>
            <person name="Imperial J."/>
            <person name="Ruiz-Argueso T."/>
        </authorList>
    </citation>
    <scope>NUCLEOTIDE SEQUENCE [LARGE SCALE GENOMIC DNA]</scope>
    <source>
        <strain evidence="2 3">PAC68</strain>
    </source>
</reference>
<keyword evidence="3" id="KW-1185">Reference proteome</keyword>
<protein>
    <recommendedName>
        <fullName evidence="4">Phasin domain-containing protein</fullName>
    </recommendedName>
</protein>
<name>A0A0R3LMQ1_9BRAD</name>
<dbReference type="RefSeq" id="WP_057836708.1">
    <property type="nucleotide sequence ID" value="NZ_LLXZ01000113.1"/>
</dbReference>
<evidence type="ECO:0000256" key="1">
    <source>
        <dbReference type="SAM" id="MobiDB-lite"/>
    </source>
</evidence>
<organism evidence="2 3">
    <name type="scientific">Bradyrhizobium jicamae</name>
    <dbReference type="NCBI Taxonomy" id="280332"/>
    <lineage>
        <taxon>Bacteria</taxon>
        <taxon>Pseudomonadati</taxon>
        <taxon>Pseudomonadota</taxon>
        <taxon>Alphaproteobacteria</taxon>
        <taxon>Hyphomicrobiales</taxon>
        <taxon>Nitrobacteraceae</taxon>
        <taxon>Bradyrhizobium</taxon>
    </lineage>
</organism>
<evidence type="ECO:0000313" key="2">
    <source>
        <dbReference type="EMBL" id="KRR06464.1"/>
    </source>
</evidence>
<dbReference type="OrthoDB" id="8245436at2"/>
<dbReference type="STRING" id="280332.CQ12_16690"/>
<accession>A0A0R3LMQ1</accession>
<proteinExistence type="predicted"/>
<feature type="compositionally biased region" description="Low complexity" evidence="1">
    <location>
        <begin position="18"/>
        <end position="31"/>
    </location>
</feature>
<feature type="region of interest" description="Disordered" evidence="1">
    <location>
        <begin position="1"/>
        <end position="42"/>
    </location>
</feature>
<dbReference type="Proteomes" id="UP000050863">
    <property type="component" value="Unassembled WGS sequence"/>
</dbReference>
<evidence type="ECO:0000313" key="3">
    <source>
        <dbReference type="Proteomes" id="UP000050863"/>
    </source>
</evidence>
<sequence>MASSVSEDEKRRTQQGPQVAQASAAVLGGAAEHTKESTPAARGSFVFPEWQKSIEATTNLFAAALKDGLRLTASFLHDQANFLKVIAEVKTPSELLKSYLDLAERSWSRSFSEGSKLLDNLKIQQHQR</sequence>
<dbReference type="AlphaFoldDB" id="A0A0R3LMQ1"/>
<comment type="caution">
    <text evidence="2">The sequence shown here is derived from an EMBL/GenBank/DDBJ whole genome shotgun (WGS) entry which is preliminary data.</text>
</comment>
<gene>
    <name evidence="2" type="ORF">CQ12_16690</name>
</gene>